<evidence type="ECO:0000313" key="2">
    <source>
        <dbReference type="EMBL" id="QBK91162.1"/>
    </source>
</evidence>
<feature type="compositionally biased region" description="Basic and acidic residues" evidence="1">
    <location>
        <begin position="450"/>
        <end position="460"/>
    </location>
</feature>
<sequence>METDHNLPEWLLNPLKESLIKLFVGSDPKAEKLSIINEYQGVPVKDKTRLYRGARKSKITHKLKELLLRDQKSMANLTEASNGRFVPFLTSDPRIYHLDSNLPTPVRELLTYYYWRVRIPPDSPCQIQVGLFGRQGKMVIKPPTGKIICRVVIHLGPNEVYKLTEIDESGKYGFSTDRVISDGSYMVFDQEYLSNHNIFVSPNPHVKFPLPENCDEMIKEGLSAVGSGRQFGGKAKLPKSDSIKKMMSKSTIRLRSYRRLTVVLDFGSSSLIEDDKMIEIANFGEGAGPAPPSKNGEESGSMEWPDELPSTIPPDIAKSLPPGIDPSIIGKVFKDKKLSGMISGIAKSVAADLEGREELQSSEPMITKDLVGAIAASAVNRINPNEISRLSDNIEAVASDVSPALISKMSRKTKRRRARRARRTRNKTTGDDNFPDLSDISLTSETPNDLPKEKGKEKQTEQQISDTDELLSRIKAPLNPSV</sequence>
<reference evidence="2" key="1">
    <citation type="journal article" date="2019" name="MBio">
        <title>Virus Genomes from Deep Sea Sediments Expand the Ocean Megavirome and Support Independent Origins of Viral Gigantism.</title>
        <authorList>
            <person name="Backstrom D."/>
            <person name="Yutin N."/>
            <person name="Jorgensen S.L."/>
            <person name="Dharamshi J."/>
            <person name="Homa F."/>
            <person name="Zaremba-Niedwiedzka K."/>
            <person name="Spang A."/>
            <person name="Wolf Y.I."/>
            <person name="Koonin E.V."/>
            <person name="Ettema T.J."/>
        </authorList>
    </citation>
    <scope>NUCLEOTIDE SEQUENCE</scope>
</reference>
<organism evidence="2">
    <name type="scientific">Pithovirus LCPAC202</name>
    <dbReference type="NCBI Taxonomy" id="2506592"/>
    <lineage>
        <taxon>Viruses</taxon>
        <taxon>Pithoviruses</taxon>
    </lineage>
</organism>
<feature type="compositionally biased region" description="Basic residues" evidence="1">
    <location>
        <begin position="409"/>
        <end position="426"/>
    </location>
</feature>
<accession>A0A481Z6X4</accession>
<dbReference type="EMBL" id="MK500512">
    <property type="protein sequence ID" value="QBK91162.1"/>
    <property type="molecule type" value="Genomic_DNA"/>
</dbReference>
<protein>
    <submittedName>
        <fullName evidence="2">Uncharacterized protein</fullName>
    </submittedName>
</protein>
<name>A0A481Z6X4_9VIRU</name>
<proteinExistence type="predicted"/>
<feature type="region of interest" description="Disordered" evidence="1">
    <location>
        <begin position="406"/>
        <end position="482"/>
    </location>
</feature>
<feature type="region of interest" description="Disordered" evidence="1">
    <location>
        <begin position="283"/>
        <end position="308"/>
    </location>
</feature>
<evidence type="ECO:0000256" key="1">
    <source>
        <dbReference type="SAM" id="MobiDB-lite"/>
    </source>
</evidence>
<gene>
    <name evidence="2" type="ORF">LCPAC202_01360</name>
</gene>